<dbReference type="Pfam" id="PF00534">
    <property type="entry name" value="Glycos_transf_1"/>
    <property type="match status" value="1"/>
</dbReference>
<sequence>MKAKKRILFFTPYATRTGSEMMLLYIVRKIDRTAFDIGIVSFADGELLQEFPDDVPVYIAPKKFNVLQKISYHVGVNPTLRYLRKLAKDFKADFWYVNTTMIPEAIMVARESSIKVITHFHELPLTYAYLSGNDFKSIIDYSHLLIGCSQVTCNALKAAGGAQVGLLYSFIDSSLVTRDTARAKVLRQQLGIAESDFVWVLSGMTSERKGFDMLPDIAQELNDPRVHLIWVGARIDDGLVYYTEQRCRNQASATRVHLVGKQKEDYYHYLHAGNGFLLTSRQDPFPLVMIEAALLGKPIVSFPSGGVSEFVEDGMGIVTEEISIKQLVHAMRAVMTGEVPADSNKSVAVASRFNVENGYNNWISLITKNT</sequence>
<feature type="domain" description="Glycosyl transferase family 1" evidence="1">
    <location>
        <begin position="186"/>
        <end position="338"/>
    </location>
</feature>
<dbReference type="PANTHER" id="PTHR45947">
    <property type="entry name" value="SULFOQUINOVOSYL TRANSFERASE SQD2"/>
    <property type="match status" value="1"/>
</dbReference>
<organism evidence="2 3">
    <name type="scientific">Dyadobacter sandarakinus</name>
    <dbReference type="NCBI Taxonomy" id="2747268"/>
    <lineage>
        <taxon>Bacteria</taxon>
        <taxon>Pseudomonadati</taxon>
        <taxon>Bacteroidota</taxon>
        <taxon>Cytophagia</taxon>
        <taxon>Cytophagales</taxon>
        <taxon>Spirosomataceae</taxon>
        <taxon>Dyadobacter</taxon>
    </lineage>
</organism>
<dbReference type="InterPro" id="IPR050194">
    <property type="entry name" value="Glycosyltransferase_grp1"/>
</dbReference>
<dbReference type="Gene3D" id="3.40.50.2000">
    <property type="entry name" value="Glycogen Phosphorylase B"/>
    <property type="match status" value="2"/>
</dbReference>
<keyword evidence="3" id="KW-1185">Reference proteome</keyword>
<dbReference type="InterPro" id="IPR001296">
    <property type="entry name" value="Glyco_trans_1"/>
</dbReference>
<dbReference type="SUPFAM" id="SSF53756">
    <property type="entry name" value="UDP-Glycosyltransferase/glycogen phosphorylase"/>
    <property type="match status" value="1"/>
</dbReference>
<evidence type="ECO:0000259" key="1">
    <source>
        <dbReference type="Pfam" id="PF00534"/>
    </source>
</evidence>
<gene>
    <name evidence="2" type="ORF">HWI92_19760</name>
</gene>
<evidence type="ECO:0000313" key="3">
    <source>
        <dbReference type="Proteomes" id="UP000612680"/>
    </source>
</evidence>
<dbReference type="Proteomes" id="UP000612680">
    <property type="component" value="Chromosome"/>
</dbReference>
<accession>A0ABX7IAQ0</accession>
<name>A0ABX7IAQ0_9BACT</name>
<evidence type="ECO:0000313" key="2">
    <source>
        <dbReference type="EMBL" id="QRR02985.1"/>
    </source>
</evidence>
<dbReference type="RefSeq" id="WP_204658491.1">
    <property type="nucleotide sequence ID" value="NZ_CP056775.1"/>
</dbReference>
<protein>
    <submittedName>
        <fullName evidence="2">Glycosyltransferase</fullName>
    </submittedName>
</protein>
<reference evidence="2 3" key="1">
    <citation type="submission" date="2020-06" db="EMBL/GenBank/DDBJ databases">
        <title>Dyadobacter sandarakinus sp. nov., isolated from the soil of the Arctic Yellow River Station.</title>
        <authorList>
            <person name="Zhang Y."/>
            <person name="Peng F."/>
        </authorList>
    </citation>
    <scope>NUCLEOTIDE SEQUENCE [LARGE SCALE GENOMIC DNA]</scope>
    <source>
        <strain evidence="2 3">Q3-56</strain>
    </source>
</reference>
<dbReference type="EMBL" id="CP056775">
    <property type="protein sequence ID" value="QRR02985.1"/>
    <property type="molecule type" value="Genomic_DNA"/>
</dbReference>
<dbReference type="PANTHER" id="PTHR45947:SF3">
    <property type="entry name" value="SULFOQUINOVOSYL TRANSFERASE SQD2"/>
    <property type="match status" value="1"/>
</dbReference>
<proteinExistence type="predicted"/>